<reference evidence="4" key="1">
    <citation type="journal article" date="2014" name="Proc. Natl. Acad. Sci. U.S.A.">
        <title>Extensive sampling of basidiomycete genomes demonstrates inadequacy of the white-rot/brown-rot paradigm for wood decay fungi.</title>
        <authorList>
            <person name="Riley R."/>
            <person name="Salamov A.A."/>
            <person name="Brown D.W."/>
            <person name="Nagy L.G."/>
            <person name="Floudas D."/>
            <person name="Held B.W."/>
            <person name="Levasseur A."/>
            <person name="Lombard V."/>
            <person name="Morin E."/>
            <person name="Otillar R."/>
            <person name="Lindquist E.A."/>
            <person name="Sun H."/>
            <person name="LaButti K.M."/>
            <person name="Schmutz J."/>
            <person name="Jabbour D."/>
            <person name="Luo H."/>
            <person name="Baker S.E."/>
            <person name="Pisabarro A.G."/>
            <person name="Walton J.D."/>
            <person name="Blanchette R.A."/>
            <person name="Henrissat B."/>
            <person name="Martin F."/>
            <person name="Cullen D."/>
            <person name="Hibbett D.S."/>
            <person name="Grigoriev I.V."/>
        </authorList>
    </citation>
    <scope>NUCLEOTIDE SEQUENCE [LARGE SCALE GENOMIC DNA]</scope>
    <source>
        <strain evidence="4">CBS 339.88</strain>
    </source>
</reference>
<name>A0A067SI69_GALM3</name>
<dbReference type="HOGENOM" id="CLU_076148_4_0_1"/>
<evidence type="ECO:0000313" key="3">
    <source>
        <dbReference type="EMBL" id="KDR70645.1"/>
    </source>
</evidence>
<dbReference type="AlphaFoldDB" id="A0A067SI69"/>
<evidence type="ECO:0000256" key="1">
    <source>
        <dbReference type="ARBA" id="ARBA00023125"/>
    </source>
</evidence>
<feature type="domain" description="HTH CENPB-type" evidence="2">
    <location>
        <begin position="2"/>
        <end position="60"/>
    </location>
</feature>
<protein>
    <recommendedName>
        <fullName evidence="2">HTH CENPB-type domain-containing protein</fullName>
    </recommendedName>
</protein>
<evidence type="ECO:0000259" key="2">
    <source>
        <dbReference type="Pfam" id="PF03221"/>
    </source>
</evidence>
<feature type="non-terminal residue" evidence="3">
    <location>
        <position position="1"/>
    </location>
</feature>
<evidence type="ECO:0000313" key="4">
    <source>
        <dbReference type="Proteomes" id="UP000027222"/>
    </source>
</evidence>
<sequence length="69" mass="7846">IVINFVAEMADQGFPLSHAQPKEHIDSICLARLGADHFPPKGVSKNWTYHFSQRNVEQIKIARSCPRED</sequence>
<dbReference type="EMBL" id="KL142396">
    <property type="protein sequence ID" value="KDR70645.1"/>
    <property type="molecule type" value="Genomic_DNA"/>
</dbReference>
<gene>
    <name evidence="3" type="ORF">GALMADRAFT_75839</name>
</gene>
<dbReference type="InterPro" id="IPR006600">
    <property type="entry name" value="HTH_CenpB_DNA-bd_dom"/>
</dbReference>
<keyword evidence="1" id="KW-0238">DNA-binding</keyword>
<keyword evidence="4" id="KW-1185">Reference proteome</keyword>
<dbReference type="GO" id="GO:0003677">
    <property type="term" value="F:DNA binding"/>
    <property type="evidence" value="ECO:0007669"/>
    <property type="project" value="UniProtKB-KW"/>
</dbReference>
<dbReference type="OrthoDB" id="2668963at2759"/>
<dbReference type="STRING" id="685588.A0A067SI69"/>
<accession>A0A067SI69</accession>
<dbReference type="Pfam" id="PF03221">
    <property type="entry name" value="HTH_Tnp_Tc5"/>
    <property type="match status" value="1"/>
</dbReference>
<proteinExistence type="predicted"/>
<dbReference type="Proteomes" id="UP000027222">
    <property type="component" value="Unassembled WGS sequence"/>
</dbReference>
<organism evidence="3 4">
    <name type="scientific">Galerina marginata (strain CBS 339.88)</name>
    <dbReference type="NCBI Taxonomy" id="685588"/>
    <lineage>
        <taxon>Eukaryota</taxon>
        <taxon>Fungi</taxon>
        <taxon>Dikarya</taxon>
        <taxon>Basidiomycota</taxon>
        <taxon>Agaricomycotina</taxon>
        <taxon>Agaricomycetes</taxon>
        <taxon>Agaricomycetidae</taxon>
        <taxon>Agaricales</taxon>
        <taxon>Agaricineae</taxon>
        <taxon>Strophariaceae</taxon>
        <taxon>Galerina</taxon>
    </lineage>
</organism>